<dbReference type="EnsemblMetazoa" id="BGLB031470-RA">
    <property type="protein sequence ID" value="BGLB031470-PA"/>
    <property type="gene ID" value="BGLB031470"/>
</dbReference>
<gene>
    <name evidence="2" type="primary">106077652</name>
</gene>
<dbReference type="PANTHER" id="PTHR22772:SF5">
    <property type="entry name" value="HECT DOMAIN E3 UBIQUITIN PROTEIN LIGASE 4"/>
    <property type="match status" value="1"/>
</dbReference>
<name>A0A2C9LII9_BIOGL</name>
<reference evidence="2" key="1">
    <citation type="submission" date="2020-05" db="UniProtKB">
        <authorList>
            <consortium name="EnsemblMetazoa"/>
        </authorList>
    </citation>
    <scope>IDENTIFICATION</scope>
    <source>
        <strain evidence="2">BB02</strain>
    </source>
</reference>
<dbReference type="PANTHER" id="PTHR22772">
    <property type="entry name" value="NOVEL ZZ TYPE ZINC FINGER DOMAIN CONTAINING PROTEIN"/>
    <property type="match status" value="1"/>
</dbReference>
<dbReference type="VEuPathDB" id="VectorBase:BGLB031470"/>
<accession>A0A2C9LII9</accession>
<protein>
    <submittedName>
        <fullName evidence="2">Uncharacterized protein</fullName>
    </submittedName>
</protein>
<dbReference type="STRING" id="6526.A0A2C9LII9"/>
<evidence type="ECO:0000256" key="1">
    <source>
        <dbReference type="SAM" id="MobiDB-lite"/>
    </source>
</evidence>
<evidence type="ECO:0000313" key="2">
    <source>
        <dbReference type="EnsemblMetazoa" id="BGLB031470-PA"/>
    </source>
</evidence>
<organism evidence="2 3">
    <name type="scientific">Biomphalaria glabrata</name>
    <name type="common">Bloodfluke planorb</name>
    <name type="synonym">Freshwater snail</name>
    <dbReference type="NCBI Taxonomy" id="6526"/>
    <lineage>
        <taxon>Eukaryota</taxon>
        <taxon>Metazoa</taxon>
        <taxon>Spiralia</taxon>
        <taxon>Lophotrochozoa</taxon>
        <taxon>Mollusca</taxon>
        <taxon>Gastropoda</taxon>
        <taxon>Heterobranchia</taxon>
        <taxon>Euthyneura</taxon>
        <taxon>Panpulmonata</taxon>
        <taxon>Hygrophila</taxon>
        <taxon>Lymnaeoidea</taxon>
        <taxon>Planorbidae</taxon>
        <taxon>Biomphalaria</taxon>
    </lineage>
</organism>
<dbReference type="KEGG" id="bgt:106077652"/>
<sequence>MNCVDCEEVELPAWGQQLYSSHWSTAKPVSDPPAKIICLLLAKLGDFLVPGDQVLLSSRSPSQDSSVPGRSTKGNDPDKPEDSDVQRGKLSVFVHKREDQMSHDIIQPLLSCENRPFRLVSNTNVDKVVRLDRELAKNGKVELTTEEAVSAFKKAYKWAQMGLVISTAPPTDTSISENNNGVDKKKTVSEVICKDKNSELARYYPHF</sequence>
<feature type="compositionally biased region" description="Basic and acidic residues" evidence="1">
    <location>
        <begin position="73"/>
        <end position="87"/>
    </location>
</feature>
<dbReference type="InterPro" id="IPR040099">
    <property type="entry name" value="ZZEF1"/>
</dbReference>
<proteinExistence type="predicted"/>
<feature type="region of interest" description="Disordered" evidence="1">
    <location>
        <begin position="58"/>
        <end position="87"/>
    </location>
</feature>
<dbReference type="AlphaFoldDB" id="A0A2C9LII9"/>
<dbReference type="VEuPathDB" id="VectorBase:BGLAX_047315"/>
<evidence type="ECO:0000313" key="3">
    <source>
        <dbReference type="Proteomes" id="UP000076420"/>
    </source>
</evidence>
<dbReference type="Proteomes" id="UP000076420">
    <property type="component" value="Unassembled WGS sequence"/>
</dbReference>